<dbReference type="GO" id="GO:0043856">
    <property type="term" value="F:anti-sigma factor antagonist activity"/>
    <property type="evidence" value="ECO:0007669"/>
    <property type="project" value="TreeGrafter"/>
</dbReference>
<sequence>MLIIQKGFLHILKIEEEMTIKNNEQFKLYMTRLLTEAGRFLILELDQVSYLNSSALGIIADTAMKARKSEQELVIAGVKPPIDEIFKIVKFETFMRLFSNIEEAENYFSKIE</sequence>
<evidence type="ECO:0000313" key="2">
    <source>
        <dbReference type="EMBL" id="NEY72690.1"/>
    </source>
</evidence>
<protein>
    <submittedName>
        <fullName evidence="2">STAS domain-containing protein</fullName>
    </submittedName>
</protein>
<gene>
    <name evidence="2" type="ORF">G4D63_13215</name>
</gene>
<feature type="domain" description="STAS" evidence="1">
    <location>
        <begin position="11"/>
        <end position="108"/>
    </location>
</feature>
<dbReference type="CDD" id="cd07043">
    <property type="entry name" value="STAS_anti-anti-sigma_factors"/>
    <property type="match status" value="1"/>
</dbReference>
<reference evidence="2 3" key="1">
    <citation type="submission" date="2020-02" db="EMBL/GenBank/DDBJ databases">
        <title>Bacillus aquiflavi sp. nov., isolated from yellow water of strong flavor Chinese baijiu in Yibin region of China.</title>
        <authorList>
            <person name="Xie J."/>
        </authorList>
    </citation>
    <scope>NUCLEOTIDE SEQUENCE [LARGE SCALE GENOMIC DNA]</scope>
    <source>
        <strain evidence="2 3">SA4</strain>
    </source>
</reference>
<dbReference type="PANTHER" id="PTHR33495">
    <property type="entry name" value="ANTI-SIGMA FACTOR ANTAGONIST TM_1081-RELATED-RELATED"/>
    <property type="match status" value="1"/>
</dbReference>
<proteinExistence type="predicted"/>
<comment type="caution">
    <text evidence="2">The sequence shown here is derived from an EMBL/GenBank/DDBJ whole genome shotgun (WGS) entry which is preliminary data.</text>
</comment>
<dbReference type="RefSeq" id="WP_163180142.1">
    <property type="nucleotide sequence ID" value="NZ_JAAIWM010000004.1"/>
</dbReference>
<dbReference type="SUPFAM" id="SSF52091">
    <property type="entry name" value="SpoIIaa-like"/>
    <property type="match status" value="1"/>
</dbReference>
<dbReference type="InterPro" id="IPR036513">
    <property type="entry name" value="STAS_dom_sf"/>
</dbReference>
<keyword evidence="3" id="KW-1185">Reference proteome</keyword>
<dbReference type="AlphaFoldDB" id="A0A6M0QAV9"/>
<dbReference type="EMBL" id="JAAIWM010000004">
    <property type="protein sequence ID" value="NEY72690.1"/>
    <property type="molecule type" value="Genomic_DNA"/>
</dbReference>
<dbReference type="InterPro" id="IPR002645">
    <property type="entry name" value="STAS_dom"/>
</dbReference>
<dbReference type="Proteomes" id="UP000481043">
    <property type="component" value="Unassembled WGS sequence"/>
</dbReference>
<dbReference type="Pfam" id="PF01740">
    <property type="entry name" value="STAS"/>
    <property type="match status" value="1"/>
</dbReference>
<dbReference type="Gene3D" id="3.30.750.24">
    <property type="entry name" value="STAS domain"/>
    <property type="match status" value="1"/>
</dbReference>
<evidence type="ECO:0000259" key="1">
    <source>
        <dbReference type="PROSITE" id="PS50801"/>
    </source>
</evidence>
<name>A0A6M0QAV9_9BACI</name>
<dbReference type="PROSITE" id="PS50801">
    <property type="entry name" value="STAS"/>
    <property type="match status" value="1"/>
</dbReference>
<evidence type="ECO:0000313" key="3">
    <source>
        <dbReference type="Proteomes" id="UP000481043"/>
    </source>
</evidence>
<dbReference type="PANTHER" id="PTHR33495:SF2">
    <property type="entry name" value="ANTI-SIGMA FACTOR ANTAGONIST TM_1081-RELATED"/>
    <property type="match status" value="1"/>
</dbReference>
<organism evidence="2 3">
    <name type="scientific">Bacillus mesophilus</name>
    <dbReference type="NCBI Taxonomy" id="1808955"/>
    <lineage>
        <taxon>Bacteria</taxon>
        <taxon>Bacillati</taxon>
        <taxon>Bacillota</taxon>
        <taxon>Bacilli</taxon>
        <taxon>Bacillales</taxon>
        <taxon>Bacillaceae</taxon>
        <taxon>Bacillus</taxon>
    </lineage>
</organism>
<accession>A0A6M0QAV9</accession>